<evidence type="ECO:0000256" key="1">
    <source>
        <dbReference type="SAM" id="MobiDB-lite"/>
    </source>
</evidence>
<name>A0A540MXK3_MALBA</name>
<dbReference type="AlphaFoldDB" id="A0A540MXK3"/>
<reference evidence="2 3" key="1">
    <citation type="journal article" date="2019" name="G3 (Bethesda)">
        <title>Sequencing of a Wild Apple (Malus baccata) Genome Unravels the Differences Between Cultivated and Wild Apple Species Regarding Disease Resistance and Cold Tolerance.</title>
        <authorList>
            <person name="Chen X."/>
        </authorList>
    </citation>
    <scope>NUCLEOTIDE SEQUENCE [LARGE SCALE GENOMIC DNA]</scope>
    <source>
        <strain evidence="3">cv. Shandingzi</strain>
        <tissue evidence="2">Leaves</tissue>
    </source>
</reference>
<dbReference type="EMBL" id="VIEB01000153">
    <property type="protein sequence ID" value="TQE03507.1"/>
    <property type="molecule type" value="Genomic_DNA"/>
</dbReference>
<accession>A0A540MXK3</accession>
<evidence type="ECO:0000313" key="3">
    <source>
        <dbReference type="Proteomes" id="UP000315295"/>
    </source>
</evidence>
<feature type="compositionally biased region" description="Basic and acidic residues" evidence="1">
    <location>
        <begin position="26"/>
        <end position="38"/>
    </location>
</feature>
<gene>
    <name evidence="2" type="ORF">C1H46_010822</name>
</gene>
<dbReference type="Proteomes" id="UP000315295">
    <property type="component" value="Unassembled WGS sequence"/>
</dbReference>
<feature type="compositionally biased region" description="Basic residues" evidence="1">
    <location>
        <begin position="60"/>
        <end position="70"/>
    </location>
</feature>
<protein>
    <submittedName>
        <fullName evidence="2">Uncharacterized protein</fullName>
    </submittedName>
</protein>
<comment type="caution">
    <text evidence="2">The sequence shown here is derived from an EMBL/GenBank/DDBJ whole genome shotgun (WGS) entry which is preliminary data.</text>
</comment>
<keyword evidence="3" id="KW-1185">Reference proteome</keyword>
<proteinExistence type="predicted"/>
<feature type="region of interest" description="Disordered" evidence="1">
    <location>
        <begin position="16"/>
        <end position="70"/>
    </location>
</feature>
<organism evidence="2 3">
    <name type="scientific">Malus baccata</name>
    <name type="common">Siberian crab apple</name>
    <name type="synonym">Pyrus baccata</name>
    <dbReference type="NCBI Taxonomy" id="106549"/>
    <lineage>
        <taxon>Eukaryota</taxon>
        <taxon>Viridiplantae</taxon>
        <taxon>Streptophyta</taxon>
        <taxon>Embryophyta</taxon>
        <taxon>Tracheophyta</taxon>
        <taxon>Spermatophyta</taxon>
        <taxon>Magnoliopsida</taxon>
        <taxon>eudicotyledons</taxon>
        <taxon>Gunneridae</taxon>
        <taxon>Pentapetalae</taxon>
        <taxon>rosids</taxon>
        <taxon>fabids</taxon>
        <taxon>Rosales</taxon>
        <taxon>Rosaceae</taxon>
        <taxon>Amygdaloideae</taxon>
        <taxon>Maleae</taxon>
        <taxon>Malus</taxon>
    </lineage>
</organism>
<sequence length="70" mass="7889">MAGKASNFSAVSCLLHPRAGDEDDKMYEQEAGDEHDGKEEDDDEVIDGEGLGVTGEDRGRRRRRRFHVRI</sequence>
<evidence type="ECO:0000313" key="2">
    <source>
        <dbReference type="EMBL" id="TQE03507.1"/>
    </source>
</evidence>